<dbReference type="KEGG" id="cgr:2886792"/>
<keyword evidence="1" id="KW-1133">Transmembrane helix</keyword>
<reference evidence="3 4" key="1">
    <citation type="journal article" date="2004" name="Nature">
        <title>Genome evolution in yeasts.</title>
        <authorList>
            <consortium name="Genolevures"/>
            <person name="Dujon B."/>
            <person name="Sherman D."/>
            <person name="Fischer G."/>
            <person name="Durrens P."/>
            <person name="Casaregola S."/>
            <person name="Lafontaine I."/>
            <person name="de Montigny J."/>
            <person name="Marck C."/>
            <person name="Neuveglise C."/>
            <person name="Talla E."/>
            <person name="Goffard N."/>
            <person name="Frangeul L."/>
            <person name="Aigle M."/>
            <person name="Anthouard V."/>
            <person name="Babour A."/>
            <person name="Barbe V."/>
            <person name="Barnay S."/>
            <person name="Blanchin S."/>
            <person name="Beckerich J.M."/>
            <person name="Beyne E."/>
            <person name="Bleykasten C."/>
            <person name="Boisrame A."/>
            <person name="Boyer J."/>
            <person name="Cattolico L."/>
            <person name="Confanioleri F."/>
            <person name="de Daruvar A."/>
            <person name="Despons L."/>
            <person name="Fabre E."/>
            <person name="Fairhead C."/>
            <person name="Ferry-Dumazet H."/>
            <person name="Groppi A."/>
            <person name="Hantraye F."/>
            <person name="Hennequin C."/>
            <person name="Jauniaux N."/>
            <person name="Joyet P."/>
            <person name="Kachouri R."/>
            <person name="Kerrest A."/>
            <person name="Koszul R."/>
            <person name="Lemaire M."/>
            <person name="Lesur I."/>
            <person name="Ma L."/>
            <person name="Muller H."/>
            <person name="Nicaud J.M."/>
            <person name="Nikolski M."/>
            <person name="Oztas S."/>
            <person name="Ozier-Kalogeropoulos O."/>
            <person name="Pellenz S."/>
            <person name="Potier S."/>
            <person name="Richard G.F."/>
            <person name="Straub M.L."/>
            <person name="Suleau A."/>
            <person name="Swennene D."/>
            <person name="Tekaia F."/>
            <person name="Wesolowski-Louvel M."/>
            <person name="Westhof E."/>
            <person name="Wirth B."/>
            <person name="Zeniou-Meyer M."/>
            <person name="Zivanovic I."/>
            <person name="Bolotin-Fukuhara M."/>
            <person name="Thierry A."/>
            <person name="Bouchier C."/>
            <person name="Caudron B."/>
            <person name="Scarpelli C."/>
            <person name="Gaillardin C."/>
            <person name="Weissenbach J."/>
            <person name="Wincker P."/>
            <person name="Souciet J.L."/>
        </authorList>
    </citation>
    <scope>NUCLEOTIDE SEQUENCE [LARGE SCALE GENOMIC DNA]</scope>
    <source>
        <strain evidence="4">ATCC 2001 / BCRC 20586 / JCM 3761 / NBRC 0622 / NRRL Y-65 / CBS 138</strain>
    </source>
</reference>
<keyword evidence="4" id="KW-1185">Reference proteome</keyword>
<dbReference type="AlphaFoldDB" id="F2Z6J1"/>
<protein>
    <submittedName>
        <fullName evidence="3">Uncharacterized protein</fullName>
    </submittedName>
</protein>
<sequence>MLIKRGHQQLCDALFGAESKGLGGNSSDMSNITLAEENIIVAQEPEKLIISNSGLMFLNASTDCYQLGTCEDRKYPKQNIELSKPITWVKISGTFAGILLLGFIIALAIKLNMERQRIKHFRGSGDISIITRDDPESLPLRERYRESMENQPVPQYTRTAGENSNDLGYYDSNGMFHFKQGRQNRPDDSIPGILRRNIAIPNYGPLNDNEVEVYLHAPPPTYQPTYQLSSV</sequence>
<dbReference type="RefSeq" id="XP_445359.1">
    <property type="nucleotide sequence ID" value="XM_445359.1"/>
</dbReference>
<keyword evidence="1" id="KW-0472">Membrane</keyword>
<dbReference type="CGD" id="CAL0127498">
    <property type="gene designation" value="CAGL0C04213g"/>
</dbReference>
<dbReference type="InParanoid" id="F2Z6J1"/>
<dbReference type="EMBL" id="CR380949">
    <property type="protein sequence ID" value="CAG58265.1"/>
    <property type="molecule type" value="Genomic_DNA"/>
</dbReference>
<evidence type="ECO:0000313" key="3">
    <source>
        <dbReference type="EMBL" id="CAG58265.1"/>
    </source>
</evidence>
<keyword evidence="1" id="KW-0812">Transmembrane</keyword>
<dbReference type="HOGENOM" id="CLU_1199656_0_0_1"/>
<dbReference type="VEuPathDB" id="FungiDB:CAGL0C04213g"/>
<organism evidence="3 4">
    <name type="scientific">Candida glabrata (strain ATCC 2001 / BCRC 20586 / JCM 3761 / NBRC 0622 / NRRL Y-65 / CBS 138)</name>
    <name type="common">Yeast</name>
    <name type="synonym">Nakaseomyces glabratus</name>
    <dbReference type="NCBI Taxonomy" id="284593"/>
    <lineage>
        <taxon>Eukaryota</taxon>
        <taxon>Fungi</taxon>
        <taxon>Dikarya</taxon>
        <taxon>Ascomycota</taxon>
        <taxon>Saccharomycotina</taxon>
        <taxon>Saccharomycetes</taxon>
        <taxon>Saccharomycetales</taxon>
        <taxon>Saccharomycetaceae</taxon>
        <taxon>Nakaseomyces</taxon>
    </lineage>
</organism>
<dbReference type="Proteomes" id="UP000002428">
    <property type="component" value="Chromosome C"/>
</dbReference>
<evidence type="ECO:0000313" key="4">
    <source>
        <dbReference type="Proteomes" id="UP000002428"/>
    </source>
</evidence>
<feature type="transmembrane region" description="Helical" evidence="1">
    <location>
        <begin position="88"/>
        <end position="109"/>
    </location>
</feature>
<proteinExistence type="predicted"/>
<name>F2Z6J1_CANGA</name>
<evidence type="ECO:0000313" key="2">
    <source>
        <dbReference type="CGD" id="CAL0127498"/>
    </source>
</evidence>
<gene>
    <name evidence="2 3" type="ordered locus">CAGL0C04213g</name>
</gene>
<evidence type="ECO:0000256" key="1">
    <source>
        <dbReference type="SAM" id="Phobius"/>
    </source>
</evidence>
<accession>F2Z6J1</accession>